<comment type="caution">
    <text evidence="1">The sequence shown here is derived from an EMBL/GenBank/DDBJ whole genome shotgun (WGS) entry which is preliminary data.</text>
</comment>
<name>A0A3D8PFK6_9RHOB</name>
<gene>
    <name evidence="1" type="ORF">DIE28_04710</name>
</gene>
<evidence type="ECO:0000313" key="2">
    <source>
        <dbReference type="Proteomes" id="UP000256679"/>
    </source>
</evidence>
<dbReference type="AlphaFoldDB" id="A0A3D8PFK6"/>
<evidence type="ECO:0000313" key="1">
    <source>
        <dbReference type="EMBL" id="RDW14051.1"/>
    </source>
</evidence>
<accession>A0A3D8PFK6</accession>
<proteinExistence type="predicted"/>
<dbReference type="Proteomes" id="UP000256679">
    <property type="component" value="Unassembled WGS sequence"/>
</dbReference>
<sequence>MVTGDTLATDAQGRLVVGGIDYRPRRRRDRLQAQMVVATLDPATGAEIARADLGMQGRPEQLRLSPDGRAMAVSCNALYTCDLPDGNKPRQSRVMLFDRDGERHWSAGIAHRDAPPDADGRAFDLGFSPLGNVVFAHVALDAASGQVILTRQQPLPDPNARLPAGAEIRLGDTALALDLPGGFIPFLRLDSARSPDGDRIAILARRFSGPGKVRAAIRIYDVTSGRLLAAHDIARDLAPAILWHPQRDAVIVALAGKPAAGADSELRLYAAEAGE</sequence>
<organism evidence="1 2">
    <name type="scientific">Paracoccus thiocyanatus</name>
    <dbReference type="NCBI Taxonomy" id="34006"/>
    <lineage>
        <taxon>Bacteria</taxon>
        <taxon>Pseudomonadati</taxon>
        <taxon>Pseudomonadota</taxon>
        <taxon>Alphaproteobacteria</taxon>
        <taxon>Rhodobacterales</taxon>
        <taxon>Paracoccaceae</taxon>
        <taxon>Paracoccus</taxon>
    </lineage>
</organism>
<dbReference type="InterPro" id="IPR015943">
    <property type="entry name" value="WD40/YVTN_repeat-like_dom_sf"/>
</dbReference>
<dbReference type="EMBL" id="QFCQ01000015">
    <property type="protein sequence ID" value="RDW14051.1"/>
    <property type="molecule type" value="Genomic_DNA"/>
</dbReference>
<dbReference type="InterPro" id="IPR011044">
    <property type="entry name" value="Quino_amine_DH_bsu"/>
</dbReference>
<keyword evidence="2" id="KW-1185">Reference proteome</keyword>
<dbReference type="SUPFAM" id="SSF50969">
    <property type="entry name" value="YVTN repeat-like/Quinoprotein amine dehydrogenase"/>
    <property type="match status" value="1"/>
</dbReference>
<dbReference type="Gene3D" id="2.130.10.10">
    <property type="entry name" value="YVTN repeat-like/Quinoprotein amine dehydrogenase"/>
    <property type="match status" value="1"/>
</dbReference>
<reference evidence="1 2" key="1">
    <citation type="submission" date="2018-05" db="EMBL/GenBank/DDBJ databases">
        <title>Whole genome sequencing of Paracoccus thiocyanatus SST.</title>
        <authorList>
            <person name="Ghosh W."/>
            <person name="Rameez M.J."/>
            <person name="Roy C."/>
        </authorList>
    </citation>
    <scope>NUCLEOTIDE SEQUENCE [LARGE SCALE GENOMIC DNA]</scope>
    <source>
        <strain evidence="1 2">SST</strain>
    </source>
</reference>
<protein>
    <submittedName>
        <fullName evidence="1">Uncharacterized protein</fullName>
    </submittedName>
</protein>